<evidence type="ECO:0000256" key="2">
    <source>
        <dbReference type="ARBA" id="ARBA00022692"/>
    </source>
</evidence>
<keyword evidence="3 5" id="KW-1133">Transmembrane helix</keyword>
<evidence type="ECO:0000256" key="3">
    <source>
        <dbReference type="ARBA" id="ARBA00022989"/>
    </source>
</evidence>
<dbReference type="STRING" id="1033734.GCA_000285535_01910"/>
<keyword evidence="2 5" id="KW-0812">Transmembrane</keyword>
<evidence type="ECO:0000256" key="1">
    <source>
        <dbReference type="ARBA" id="ARBA00004141"/>
    </source>
</evidence>
<gene>
    <name evidence="6" type="ORF">E1I69_04495</name>
</gene>
<evidence type="ECO:0000256" key="4">
    <source>
        <dbReference type="ARBA" id="ARBA00023136"/>
    </source>
</evidence>
<dbReference type="Proteomes" id="UP000306477">
    <property type="component" value="Unassembled WGS sequence"/>
</dbReference>
<dbReference type="AlphaFoldDB" id="A0A4V3V8B4"/>
<dbReference type="Pfam" id="PF09685">
    <property type="entry name" value="MamF_MmsF"/>
    <property type="match status" value="1"/>
</dbReference>
<keyword evidence="7" id="KW-1185">Reference proteome</keyword>
<name>A0A4V3V8B4_9BACI</name>
<proteinExistence type="predicted"/>
<evidence type="ECO:0000313" key="6">
    <source>
        <dbReference type="EMBL" id="THE14083.1"/>
    </source>
</evidence>
<dbReference type="InterPro" id="IPR019109">
    <property type="entry name" value="MamF_MmsF"/>
</dbReference>
<evidence type="ECO:0000313" key="7">
    <source>
        <dbReference type="Proteomes" id="UP000306477"/>
    </source>
</evidence>
<evidence type="ECO:0000256" key="5">
    <source>
        <dbReference type="SAM" id="Phobius"/>
    </source>
</evidence>
<feature type="transmembrane region" description="Helical" evidence="5">
    <location>
        <begin position="6"/>
        <end position="30"/>
    </location>
</feature>
<reference evidence="6 7" key="1">
    <citation type="journal article" date="2019" name="Indoor Air">
        <title>Impacts of indoor surface finishes on bacterial viability.</title>
        <authorList>
            <person name="Hu J."/>
            <person name="Maamar S.B."/>
            <person name="Glawe A.J."/>
            <person name="Gottel N."/>
            <person name="Gilbert J.A."/>
            <person name="Hartmann E.M."/>
        </authorList>
    </citation>
    <scope>NUCLEOTIDE SEQUENCE [LARGE SCALE GENOMIC DNA]</scope>
    <source>
        <strain evidence="6 7">AF060A6</strain>
    </source>
</reference>
<dbReference type="RefSeq" id="WP_136378415.1">
    <property type="nucleotide sequence ID" value="NZ_SLUB01000005.1"/>
</dbReference>
<accession>A0A4V3V8B4</accession>
<sequence>MNTDKLIAALCYFSIFFAGFILPIVVYLLVQNPEVKKHALHALISHIIPAATVIFVIIPFFFMWSVEAFAAAMVLVFVLLAIINIGIVIWNIVKGIQVLAHDEF</sequence>
<keyword evidence="4 5" id="KW-0472">Membrane</keyword>
<feature type="transmembrane region" description="Helical" evidence="5">
    <location>
        <begin position="68"/>
        <end position="93"/>
    </location>
</feature>
<protein>
    <submittedName>
        <fullName evidence="6">DUF4870 domain-containing protein</fullName>
    </submittedName>
</protein>
<dbReference type="EMBL" id="SLUB01000005">
    <property type="protein sequence ID" value="THE14083.1"/>
    <property type="molecule type" value="Genomic_DNA"/>
</dbReference>
<organism evidence="6 7">
    <name type="scientific">Bacillus timonensis</name>
    <dbReference type="NCBI Taxonomy" id="1033734"/>
    <lineage>
        <taxon>Bacteria</taxon>
        <taxon>Bacillati</taxon>
        <taxon>Bacillota</taxon>
        <taxon>Bacilli</taxon>
        <taxon>Bacillales</taxon>
        <taxon>Bacillaceae</taxon>
        <taxon>Bacillus</taxon>
    </lineage>
</organism>
<comment type="caution">
    <text evidence="6">The sequence shown here is derived from an EMBL/GenBank/DDBJ whole genome shotgun (WGS) entry which is preliminary data.</text>
</comment>
<feature type="transmembrane region" description="Helical" evidence="5">
    <location>
        <begin position="42"/>
        <end position="62"/>
    </location>
</feature>
<comment type="subcellular location">
    <subcellularLocation>
        <location evidence="1">Membrane</location>
        <topology evidence="1">Multi-pass membrane protein</topology>
    </subcellularLocation>
</comment>
<dbReference type="OrthoDB" id="2328241at2"/>